<feature type="domain" description="CCHC-type" evidence="3">
    <location>
        <begin position="120"/>
        <end position="136"/>
    </location>
</feature>
<organism evidence="4 5">
    <name type="scientific">Striga hermonthica</name>
    <name type="common">Purple witchweed</name>
    <name type="synonym">Buchnera hermonthica</name>
    <dbReference type="NCBI Taxonomy" id="68872"/>
    <lineage>
        <taxon>Eukaryota</taxon>
        <taxon>Viridiplantae</taxon>
        <taxon>Streptophyta</taxon>
        <taxon>Embryophyta</taxon>
        <taxon>Tracheophyta</taxon>
        <taxon>Spermatophyta</taxon>
        <taxon>Magnoliopsida</taxon>
        <taxon>eudicotyledons</taxon>
        <taxon>Gunneridae</taxon>
        <taxon>Pentapetalae</taxon>
        <taxon>asterids</taxon>
        <taxon>lamiids</taxon>
        <taxon>Lamiales</taxon>
        <taxon>Orobanchaceae</taxon>
        <taxon>Buchnereae</taxon>
        <taxon>Striga</taxon>
    </lineage>
</organism>
<reference evidence="4" key="1">
    <citation type="submission" date="2019-12" db="EMBL/GenBank/DDBJ databases">
        <authorList>
            <person name="Scholes J."/>
        </authorList>
    </citation>
    <scope>NUCLEOTIDE SEQUENCE</scope>
</reference>
<dbReference type="PANTHER" id="PTHR35046">
    <property type="entry name" value="ZINC KNUCKLE (CCHC-TYPE) FAMILY PROTEIN"/>
    <property type="match status" value="1"/>
</dbReference>
<comment type="caution">
    <text evidence="4">The sequence shown here is derived from an EMBL/GenBank/DDBJ whole genome shotgun (WGS) entry which is preliminary data.</text>
</comment>
<dbReference type="PANTHER" id="PTHR35046:SF18">
    <property type="entry name" value="RNA-DIRECTED DNA POLYMERASE"/>
    <property type="match status" value="1"/>
</dbReference>
<dbReference type="AlphaFoldDB" id="A0A9N7MUA7"/>
<proteinExistence type="predicted"/>
<feature type="region of interest" description="Disordered" evidence="2">
    <location>
        <begin position="64"/>
        <end position="109"/>
    </location>
</feature>
<dbReference type="OrthoDB" id="1739763at2759"/>
<dbReference type="GO" id="GO:0008270">
    <property type="term" value="F:zinc ion binding"/>
    <property type="evidence" value="ECO:0007669"/>
    <property type="project" value="UniProtKB-KW"/>
</dbReference>
<keyword evidence="1" id="KW-0479">Metal-binding</keyword>
<evidence type="ECO:0000259" key="3">
    <source>
        <dbReference type="PROSITE" id="PS50158"/>
    </source>
</evidence>
<evidence type="ECO:0000256" key="1">
    <source>
        <dbReference type="PROSITE-ProRule" id="PRU00047"/>
    </source>
</evidence>
<dbReference type="EMBL" id="CACSLK010011299">
    <property type="protein sequence ID" value="CAA0813148.1"/>
    <property type="molecule type" value="Genomic_DNA"/>
</dbReference>
<keyword evidence="1" id="KW-0863">Zinc-finger</keyword>
<dbReference type="SUPFAM" id="SSF57756">
    <property type="entry name" value="Retrovirus zinc finger-like domains"/>
    <property type="match status" value="1"/>
</dbReference>
<dbReference type="SMART" id="SM00343">
    <property type="entry name" value="ZnF_C2HC"/>
    <property type="match status" value="1"/>
</dbReference>
<evidence type="ECO:0000256" key="2">
    <source>
        <dbReference type="SAM" id="MobiDB-lite"/>
    </source>
</evidence>
<evidence type="ECO:0000313" key="4">
    <source>
        <dbReference type="EMBL" id="CAA0813148.1"/>
    </source>
</evidence>
<keyword evidence="5" id="KW-1185">Reference proteome</keyword>
<feature type="non-terminal residue" evidence="4">
    <location>
        <position position="233"/>
    </location>
</feature>
<feature type="non-terminal residue" evidence="4">
    <location>
        <position position="1"/>
    </location>
</feature>
<dbReference type="InterPro" id="IPR036875">
    <property type="entry name" value="Znf_CCHC_sf"/>
</dbReference>
<sequence>LRETKNQLVSRYVGGLRASLRDTLNLFRPVSVSDAHQRAILAEIQVAQKVGPTFGSFSRQAGASGAASFQPRPGLAPGGSLGQTASATRASATGGPSQRQGGGGGQPFSAAAARTVAGLRCFGCGEMGHRQSVCPKGASSRALFTEDGGEFDGADGYEGPPVYDTEEAVVEQFVSGDVGTALVLRRTFLTSKGASVATGERNHLFESTCTMGNKICRFIIDSGACENVISQEA</sequence>
<dbReference type="InterPro" id="IPR001878">
    <property type="entry name" value="Znf_CCHC"/>
</dbReference>
<protein>
    <submittedName>
        <fullName evidence="4">F-box associated ubiquitination effector family protein</fullName>
    </submittedName>
</protein>
<evidence type="ECO:0000313" key="5">
    <source>
        <dbReference type="Proteomes" id="UP001153555"/>
    </source>
</evidence>
<name>A0A9N7MUA7_STRHE</name>
<dbReference type="Proteomes" id="UP001153555">
    <property type="component" value="Unassembled WGS sequence"/>
</dbReference>
<dbReference type="GO" id="GO:0003676">
    <property type="term" value="F:nucleic acid binding"/>
    <property type="evidence" value="ECO:0007669"/>
    <property type="project" value="InterPro"/>
</dbReference>
<gene>
    <name evidence="4" type="ORF">SHERM_13707</name>
</gene>
<dbReference type="PROSITE" id="PS50158">
    <property type="entry name" value="ZF_CCHC"/>
    <property type="match status" value="1"/>
</dbReference>
<accession>A0A9N7MUA7</accession>
<keyword evidence="1" id="KW-0862">Zinc</keyword>
<feature type="compositionally biased region" description="Low complexity" evidence="2">
    <location>
        <begin position="82"/>
        <end position="99"/>
    </location>
</feature>